<gene>
    <name evidence="2" type="ordered locus">Msil_1774</name>
</gene>
<sequence length="210" mass="23487">MSARRPPPIDQEARPDPKPKSAPRLANTAPLAQQPHPPMKTARPSSQRRNPQRPKPQKNRIAKAGNQIRSDRPKTQTTLTAPVVTQTREAKPETVPRNEIRARHISSAAPNEGLIWRPPIACQHGLSGKNDARRPKTAKRRRRRSRFERKMSRLLAFIPIIPRLYIAVPSERMSAPTSARPAVLPLAQNTKNCRRAAAFVHCFRSGDGSA</sequence>
<keyword evidence="3" id="KW-1185">Reference proteome</keyword>
<feature type="region of interest" description="Disordered" evidence="1">
    <location>
        <begin position="122"/>
        <end position="146"/>
    </location>
</feature>
<dbReference type="HOGENOM" id="CLU_1308951_0_0_5"/>
<evidence type="ECO:0000256" key="1">
    <source>
        <dbReference type="SAM" id="MobiDB-lite"/>
    </source>
</evidence>
<dbReference type="AlphaFoldDB" id="B8ELT9"/>
<feature type="compositionally biased region" description="Basic residues" evidence="1">
    <location>
        <begin position="135"/>
        <end position="146"/>
    </location>
</feature>
<feature type="compositionally biased region" description="Basic residues" evidence="1">
    <location>
        <begin position="50"/>
        <end position="61"/>
    </location>
</feature>
<dbReference type="Proteomes" id="UP000002257">
    <property type="component" value="Chromosome"/>
</dbReference>
<feature type="region of interest" description="Disordered" evidence="1">
    <location>
        <begin position="1"/>
        <end position="96"/>
    </location>
</feature>
<evidence type="ECO:0000313" key="2">
    <source>
        <dbReference type="EMBL" id="ACK50720.1"/>
    </source>
</evidence>
<reference evidence="2 3" key="1">
    <citation type="journal article" date="2010" name="J. Bacteriol.">
        <title>Complete genome sequence of the aerobic facultative methanotroph Methylocella silvestris BL2.</title>
        <authorList>
            <person name="Chen Y."/>
            <person name="Crombie A."/>
            <person name="Rahman M.T."/>
            <person name="Dedysh S.N."/>
            <person name="Liesack W."/>
            <person name="Stott M.B."/>
            <person name="Alam M."/>
            <person name="Theisen A.R."/>
            <person name="Murrell J.C."/>
            <person name="Dunfield P.F."/>
        </authorList>
    </citation>
    <scope>NUCLEOTIDE SEQUENCE [LARGE SCALE GENOMIC DNA]</scope>
    <source>
        <strain evidence="3">DSM 15510 / CIP 108128 / LMG 27833 / NCIMB 13906 / BL2</strain>
    </source>
</reference>
<dbReference type="KEGG" id="msl:Msil_1774"/>
<organism evidence="2 3">
    <name type="scientific">Methylocella silvestris (strain DSM 15510 / CIP 108128 / LMG 27833 / NCIMB 13906 / BL2)</name>
    <dbReference type="NCBI Taxonomy" id="395965"/>
    <lineage>
        <taxon>Bacteria</taxon>
        <taxon>Pseudomonadati</taxon>
        <taxon>Pseudomonadota</taxon>
        <taxon>Alphaproteobacteria</taxon>
        <taxon>Hyphomicrobiales</taxon>
        <taxon>Beijerinckiaceae</taxon>
        <taxon>Methylocella</taxon>
    </lineage>
</organism>
<evidence type="ECO:0000313" key="3">
    <source>
        <dbReference type="Proteomes" id="UP000002257"/>
    </source>
</evidence>
<protein>
    <submittedName>
        <fullName evidence="2">Uncharacterized protein</fullName>
    </submittedName>
</protein>
<dbReference type="EMBL" id="CP001280">
    <property type="protein sequence ID" value="ACK50720.1"/>
    <property type="molecule type" value="Genomic_DNA"/>
</dbReference>
<proteinExistence type="predicted"/>
<name>B8ELT9_METSB</name>
<feature type="compositionally biased region" description="Polar residues" evidence="1">
    <location>
        <begin position="75"/>
        <end position="87"/>
    </location>
</feature>
<accession>B8ELT9</accession>